<dbReference type="GeneID" id="114474528"/>
<name>A0A8C5E5W7_GOUWI</name>
<accession>A0A8C5E5W7</accession>
<dbReference type="PANTHER" id="PTHR46940:SF1">
    <property type="entry name" value="NKAP DOMAIN CONTAINING 1"/>
    <property type="match status" value="1"/>
</dbReference>
<protein>
    <recommendedName>
        <fullName evidence="4">NKAP domain containing 1</fullName>
    </recommendedName>
</protein>
<dbReference type="PANTHER" id="PTHR46940">
    <property type="entry name" value="NKAP DOMAIN-CONTAINING 1"/>
    <property type="match status" value="1"/>
</dbReference>
<gene>
    <name evidence="2" type="primary">nkapd1</name>
</gene>
<dbReference type="RefSeq" id="XP_028320716.1">
    <property type="nucleotide sequence ID" value="XM_028464915.1"/>
</dbReference>
<dbReference type="OrthoDB" id="10055694at2759"/>
<feature type="compositionally biased region" description="Basic residues" evidence="1">
    <location>
        <begin position="214"/>
        <end position="227"/>
    </location>
</feature>
<dbReference type="Ensembl" id="ENSGWIT00000017623.1">
    <property type="protein sequence ID" value="ENSGWIP00000015950.1"/>
    <property type="gene ID" value="ENSGWIG00000008967.1"/>
</dbReference>
<organism evidence="2 3">
    <name type="scientific">Gouania willdenowi</name>
    <name type="common">Blunt-snouted clingfish</name>
    <name type="synonym">Lepadogaster willdenowi</name>
    <dbReference type="NCBI Taxonomy" id="441366"/>
    <lineage>
        <taxon>Eukaryota</taxon>
        <taxon>Metazoa</taxon>
        <taxon>Chordata</taxon>
        <taxon>Craniata</taxon>
        <taxon>Vertebrata</taxon>
        <taxon>Euteleostomi</taxon>
        <taxon>Actinopterygii</taxon>
        <taxon>Neopterygii</taxon>
        <taxon>Teleostei</taxon>
        <taxon>Neoteleostei</taxon>
        <taxon>Acanthomorphata</taxon>
        <taxon>Ovalentaria</taxon>
        <taxon>Blenniimorphae</taxon>
        <taxon>Blenniiformes</taxon>
        <taxon>Gobiesocoidei</taxon>
        <taxon>Gobiesocidae</taxon>
        <taxon>Gobiesocinae</taxon>
        <taxon>Gouania</taxon>
    </lineage>
</organism>
<evidence type="ECO:0000313" key="2">
    <source>
        <dbReference type="Ensembl" id="ENSGWIP00000015950.1"/>
    </source>
</evidence>
<dbReference type="Pfam" id="PF15692">
    <property type="entry name" value="NKAP"/>
    <property type="match status" value="1"/>
</dbReference>
<dbReference type="InterPro" id="IPR043407">
    <property type="entry name" value="Nkap_D1"/>
</dbReference>
<feature type="compositionally biased region" description="Basic residues" evidence="1">
    <location>
        <begin position="121"/>
        <end position="131"/>
    </location>
</feature>
<evidence type="ECO:0000256" key="1">
    <source>
        <dbReference type="SAM" id="MobiDB-lite"/>
    </source>
</evidence>
<proteinExistence type="predicted"/>
<evidence type="ECO:0008006" key="4">
    <source>
        <dbReference type="Google" id="ProtNLM"/>
    </source>
</evidence>
<feature type="compositionally biased region" description="Basic residues" evidence="1">
    <location>
        <begin position="139"/>
        <end position="159"/>
    </location>
</feature>
<dbReference type="AlphaFoldDB" id="A0A8C5E5W7"/>
<sequence>MSKQSIGKTLLRNVIRHTDAHNKIQEEMDMWKMRDWETQRSRPQNLSDPACLRHMHCDRVPGDLSQSRVSEHDDRESRYWSRKLYEFEAKDPDRWGHSGFKELYPEEFESDSEKSCDIKSSGHRKLKKSKTNKQACLSKRLKKSSRKKKKKKVVEKHKKVDCPSSDSSSDDDSSAIKDKQRKKGSKHLHKNKKTSKSKERDLDTSDEDTDKAKKDRRTNSLKKRKHKASESVLNSKKRRKNWKVAGVECSDDSSTD</sequence>
<feature type="compositionally biased region" description="Basic residues" evidence="1">
    <location>
        <begin position="179"/>
        <end position="195"/>
    </location>
</feature>
<reference evidence="2" key="1">
    <citation type="submission" date="2020-06" db="EMBL/GenBank/DDBJ databases">
        <authorList>
            <consortium name="Wellcome Sanger Institute Data Sharing"/>
        </authorList>
    </citation>
    <scope>NUCLEOTIDE SEQUENCE [LARGE SCALE GENOMIC DNA]</scope>
</reference>
<dbReference type="Proteomes" id="UP000694680">
    <property type="component" value="Chromosome 13"/>
</dbReference>
<feature type="region of interest" description="Disordered" evidence="1">
    <location>
        <begin position="114"/>
        <end position="256"/>
    </location>
</feature>
<keyword evidence="3" id="KW-1185">Reference proteome</keyword>
<dbReference type="CTD" id="55216"/>
<evidence type="ECO:0000313" key="3">
    <source>
        <dbReference type="Proteomes" id="UP000694680"/>
    </source>
</evidence>
<reference evidence="2" key="3">
    <citation type="submission" date="2025-09" db="UniProtKB">
        <authorList>
            <consortium name="Ensembl"/>
        </authorList>
    </citation>
    <scope>IDENTIFICATION</scope>
</reference>
<reference evidence="2" key="2">
    <citation type="submission" date="2025-08" db="UniProtKB">
        <authorList>
            <consortium name="Ensembl"/>
        </authorList>
    </citation>
    <scope>IDENTIFICATION</scope>
</reference>